<comment type="caution">
    <text evidence="3">The sequence shown here is derived from an EMBL/GenBank/DDBJ whole genome shotgun (WGS) entry which is preliminary data.</text>
</comment>
<accession>A0A2N5VS32</accession>
<keyword evidence="2" id="KW-0732">Signal</keyword>
<name>A0A2N5VS32_9BASI</name>
<evidence type="ECO:0000313" key="4">
    <source>
        <dbReference type="Proteomes" id="UP000235388"/>
    </source>
</evidence>
<protein>
    <submittedName>
        <fullName evidence="3">Uncharacterized protein</fullName>
    </submittedName>
</protein>
<feature type="region of interest" description="Disordered" evidence="1">
    <location>
        <begin position="98"/>
        <end position="119"/>
    </location>
</feature>
<feature type="signal peptide" evidence="2">
    <location>
        <begin position="1"/>
        <end position="19"/>
    </location>
</feature>
<feature type="chain" id="PRO_5014678807" evidence="2">
    <location>
        <begin position="20"/>
        <end position="119"/>
    </location>
</feature>
<evidence type="ECO:0000256" key="1">
    <source>
        <dbReference type="SAM" id="MobiDB-lite"/>
    </source>
</evidence>
<organism evidence="3 4">
    <name type="scientific">Puccinia coronata f. sp. avenae</name>
    <dbReference type="NCBI Taxonomy" id="200324"/>
    <lineage>
        <taxon>Eukaryota</taxon>
        <taxon>Fungi</taxon>
        <taxon>Dikarya</taxon>
        <taxon>Basidiomycota</taxon>
        <taxon>Pucciniomycotina</taxon>
        <taxon>Pucciniomycetes</taxon>
        <taxon>Pucciniales</taxon>
        <taxon>Pucciniaceae</taxon>
        <taxon>Puccinia</taxon>
    </lineage>
</organism>
<dbReference type="AlphaFoldDB" id="A0A2N5VS32"/>
<sequence length="119" mass="13282">MKLSNVVASFLVSLALVDSTIVRPGVNEVSWNTVPDHLEFEDLFKTQPGIQRTPTPEGIFQKLKFIEAGSPSQPPYAKHKLGYTFVATDPNIVTNPIGLYGHQEKKPTQEYKKSEKVNL</sequence>
<proteinExistence type="predicted"/>
<dbReference type="EMBL" id="PGCJ01000074">
    <property type="protein sequence ID" value="PLW52776.1"/>
    <property type="molecule type" value="Genomic_DNA"/>
</dbReference>
<keyword evidence="4" id="KW-1185">Reference proteome</keyword>
<evidence type="ECO:0000313" key="3">
    <source>
        <dbReference type="EMBL" id="PLW52776.1"/>
    </source>
</evidence>
<gene>
    <name evidence="3" type="ORF">PCANC_07262</name>
</gene>
<evidence type="ECO:0000256" key="2">
    <source>
        <dbReference type="SAM" id="SignalP"/>
    </source>
</evidence>
<reference evidence="3 4" key="1">
    <citation type="submission" date="2017-11" db="EMBL/GenBank/DDBJ databases">
        <title>De novo assembly and phasing of dikaryotic genomes from two isolates of Puccinia coronata f. sp. avenae, the causal agent of oat crown rust.</title>
        <authorList>
            <person name="Miller M.E."/>
            <person name="Zhang Y."/>
            <person name="Omidvar V."/>
            <person name="Sperschneider J."/>
            <person name="Schwessinger B."/>
            <person name="Raley C."/>
            <person name="Palmer J.M."/>
            <person name="Garnica D."/>
            <person name="Upadhyaya N."/>
            <person name="Rathjen J."/>
            <person name="Taylor J.M."/>
            <person name="Park R.F."/>
            <person name="Dodds P.N."/>
            <person name="Hirsch C.D."/>
            <person name="Kianian S.F."/>
            <person name="Figueroa M."/>
        </authorList>
    </citation>
    <scope>NUCLEOTIDE SEQUENCE [LARGE SCALE GENOMIC DNA]</scope>
    <source>
        <strain evidence="3">12NC29</strain>
    </source>
</reference>
<dbReference type="Proteomes" id="UP000235388">
    <property type="component" value="Unassembled WGS sequence"/>
</dbReference>
<feature type="compositionally biased region" description="Basic and acidic residues" evidence="1">
    <location>
        <begin position="102"/>
        <end position="119"/>
    </location>
</feature>